<evidence type="ECO:0000256" key="4">
    <source>
        <dbReference type="ARBA" id="ARBA00010617"/>
    </source>
</evidence>
<dbReference type="EMBL" id="JARPUR010000005">
    <property type="protein sequence ID" value="KAK4876460.1"/>
    <property type="molecule type" value="Genomic_DNA"/>
</dbReference>
<dbReference type="PANTHER" id="PTHR24292">
    <property type="entry name" value="CYTOCHROME P450"/>
    <property type="match status" value="1"/>
</dbReference>
<dbReference type="FunFam" id="1.10.630.10:FF:000042">
    <property type="entry name" value="Cytochrome P450"/>
    <property type="match status" value="1"/>
</dbReference>
<evidence type="ECO:0000256" key="5">
    <source>
        <dbReference type="ARBA" id="ARBA00022617"/>
    </source>
</evidence>
<comment type="caution">
    <text evidence="16">The sequence shown here is derived from an EMBL/GenBank/DDBJ whole genome shotgun (WGS) entry which is preliminary data.</text>
</comment>
<comment type="cofactor">
    <cofactor evidence="1 13">
        <name>heme</name>
        <dbReference type="ChEBI" id="CHEBI:30413"/>
    </cofactor>
</comment>
<comment type="similarity">
    <text evidence="4 14">Belongs to the cytochrome P450 family.</text>
</comment>
<reference evidence="17" key="1">
    <citation type="submission" date="2023-01" db="EMBL/GenBank/DDBJ databases">
        <title>Key to firefly adult light organ development and bioluminescence: homeobox transcription factors regulate luciferase expression and transportation to peroxisome.</title>
        <authorList>
            <person name="Fu X."/>
        </authorList>
    </citation>
    <scope>NUCLEOTIDE SEQUENCE [LARGE SCALE GENOMIC DNA]</scope>
</reference>
<dbReference type="CDD" id="cd11056">
    <property type="entry name" value="CYP6-like"/>
    <property type="match status" value="1"/>
</dbReference>
<keyword evidence="11 14" id="KW-0503">Monooxygenase</keyword>
<evidence type="ECO:0000256" key="15">
    <source>
        <dbReference type="SAM" id="Phobius"/>
    </source>
</evidence>
<evidence type="ECO:0000256" key="3">
    <source>
        <dbReference type="ARBA" id="ARBA00004406"/>
    </source>
</evidence>
<accession>A0AAN7NZ01</accession>
<evidence type="ECO:0000256" key="7">
    <source>
        <dbReference type="ARBA" id="ARBA00022824"/>
    </source>
</evidence>
<dbReference type="PROSITE" id="PS00086">
    <property type="entry name" value="CYTOCHROME_P450"/>
    <property type="match status" value="1"/>
</dbReference>
<evidence type="ECO:0008006" key="18">
    <source>
        <dbReference type="Google" id="ProtNLM"/>
    </source>
</evidence>
<dbReference type="InterPro" id="IPR017972">
    <property type="entry name" value="Cyt_P450_CS"/>
</dbReference>
<evidence type="ECO:0000256" key="1">
    <source>
        <dbReference type="ARBA" id="ARBA00001971"/>
    </source>
</evidence>
<keyword evidence="7" id="KW-0256">Endoplasmic reticulum</keyword>
<evidence type="ECO:0000256" key="9">
    <source>
        <dbReference type="ARBA" id="ARBA00023002"/>
    </source>
</evidence>
<feature type="binding site" description="axial binding residue" evidence="13">
    <location>
        <position position="439"/>
    </location>
    <ligand>
        <name>heme</name>
        <dbReference type="ChEBI" id="CHEBI:30413"/>
    </ligand>
    <ligandPart>
        <name>Fe</name>
        <dbReference type="ChEBI" id="CHEBI:18248"/>
    </ligandPart>
</feature>
<keyword evidence="9 14" id="KW-0560">Oxidoreductase</keyword>
<keyword evidence="5 13" id="KW-0349">Heme</keyword>
<keyword evidence="10 13" id="KW-0408">Iron</keyword>
<gene>
    <name evidence="16" type="ORF">RN001_012882</name>
</gene>
<evidence type="ECO:0000313" key="17">
    <source>
        <dbReference type="Proteomes" id="UP001353858"/>
    </source>
</evidence>
<dbReference type="PRINTS" id="PR00463">
    <property type="entry name" value="EP450I"/>
</dbReference>
<evidence type="ECO:0000256" key="12">
    <source>
        <dbReference type="ARBA" id="ARBA00023136"/>
    </source>
</evidence>
<dbReference type="Pfam" id="PF00067">
    <property type="entry name" value="p450"/>
    <property type="match status" value="1"/>
</dbReference>
<organism evidence="16 17">
    <name type="scientific">Aquatica leii</name>
    <dbReference type="NCBI Taxonomy" id="1421715"/>
    <lineage>
        <taxon>Eukaryota</taxon>
        <taxon>Metazoa</taxon>
        <taxon>Ecdysozoa</taxon>
        <taxon>Arthropoda</taxon>
        <taxon>Hexapoda</taxon>
        <taxon>Insecta</taxon>
        <taxon>Pterygota</taxon>
        <taxon>Neoptera</taxon>
        <taxon>Endopterygota</taxon>
        <taxon>Coleoptera</taxon>
        <taxon>Polyphaga</taxon>
        <taxon>Elateriformia</taxon>
        <taxon>Elateroidea</taxon>
        <taxon>Lampyridae</taxon>
        <taxon>Luciolinae</taxon>
        <taxon>Aquatica</taxon>
    </lineage>
</organism>
<dbReference type="InterPro" id="IPR036396">
    <property type="entry name" value="Cyt_P450_sf"/>
</dbReference>
<feature type="transmembrane region" description="Helical" evidence="15">
    <location>
        <begin position="6"/>
        <end position="22"/>
    </location>
</feature>
<keyword evidence="6 13" id="KW-0479">Metal-binding</keyword>
<protein>
    <recommendedName>
        <fullName evidence="18">Cytochrome P450</fullName>
    </recommendedName>
</protein>
<evidence type="ECO:0000313" key="16">
    <source>
        <dbReference type="EMBL" id="KAK4876460.1"/>
    </source>
</evidence>
<dbReference type="PANTHER" id="PTHR24292:SF45">
    <property type="entry name" value="CYTOCHROME P450 6G1-RELATED"/>
    <property type="match status" value="1"/>
</dbReference>
<keyword evidence="15" id="KW-0812">Transmembrane</keyword>
<dbReference type="SUPFAM" id="SSF48264">
    <property type="entry name" value="Cytochrome P450"/>
    <property type="match status" value="1"/>
</dbReference>
<evidence type="ECO:0000256" key="10">
    <source>
        <dbReference type="ARBA" id="ARBA00023004"/>
    </source>
</evidence>
<dbReference type="Gene3D" id="1.10.630.10">
    <property type="entry name" value="Cytochrome P450"/>
    <property type="match status" value="1"/>
</dbReference>
<proteinExistence type="inferred from homology"/>
<dbReference type="GO" id="GO:0020037">
    <property type="term" value="F:heme binding"/>
    <property type="evidence" value="ECO:0007669"/>
    <property type="project" value="InterPro"/>
</dbReference>
<evidence type="ECO:0000256" key="2">
    <source>
        <dbReference type="ARBA" id="ARBA00004174"/>
    </source>
</evidence>
<evidence type="ECO:0000256" key="14">
    <source>
        <dbReference type="RuleBase" id="RU000461"/>
    </source>
</evidence>
<dbReference type="GO" id="GO:0005506">
    <property type="term" value="F:iron ion binding"/>
    <property type="evidence" value="ECO:0007669"/>
    <property type="project" value="InterPro"/>
</dbReference>
<evidence type="ECO:0000256" key="13">
    <source>
        <dbReference type="PIRSR" id="PIRSR602401-1"/>
    </source>
</evidence>
<dbReference type="GO" id="GO:0005789">
    <property type="term" value="C:endoplasmic reticulum membrane"/>
    <property type="evidence" value="ECO:0007669"/>
    <property type="project" value="UniProtKB-SubCell"/>
</dbReference>
<name>A0AAN7NZ01_9COLE</name>
<dbReference type="GO" id="GO:0004497">
    <property type="term" value="F:monooxygenase activity"/>
    <property type="evidence" value="ECO:0007669"/>
    <property type="project" value="UniProtKB-KW"/>
</dbReference>
<dbReference type="InterPro" id="IPR050476">
    <property type="entry name" value="Insect_CytP450_Detox"/>
</dbReference>
<dbReference type="Proteomes" id="UP001353858">
    <property type="component" value="Unassembled WGS sequence"/>
</dbReference>
<evidence type="ECO:0000256" key="8">
    <source>
        <dbReference type="ARBA" id="ARBA00022848"/>
    </source>
</evidence>
<dbReference type="InterPro" id="IPR002401">
    <property type="entry name" value="Cyt_P450_E_grp-I"/>
</dbReference>
<keyword evidence="12 15" id="KW-0472">Membrane</keyword>
<keyword evidence="15" id="KW-1133">Transmembrane helix</keyword>
<keyword evidence="17" id="KW-1185">Reference proteome</keyword>
<comment type="subcellular location">
    <subcellularLocation>
        <location evidence="3">Endoplasmic reticulum membrane</location>
        <topology evidence="3">Peripheral membrane protein</topology>
    </subcellularLocation>
    <subcellularLocation>
        <location evidence="2">Microsome membrane</location>
        <topology evidence="2">Peripheral membrane protein</topology>
    </subcellularLocation>
</comment>
<dbReference type="PRINTS" id="PR00385">
    <property type="entry name" value="P450"/>
</dbReference>
<evidence type="ECO:0000256" key="11">
    <source>
        <dbReference type="ARBA" id="ARBA00023033"/>
    </source>
</evidence>
<dbReference type="AlphaFoldDB" id="A0AAN7NZ01"/>
<sequence>MDSIVTVLLCTSIVFILCYIYSRQNLKYWKRRNVAYAEPVPLFGNAYPVLSQNQSLGKFLSHMHNSTKHSYMGFYLLESPNLLIRDYNVLRNILLKDFEYFTDRSVLHNTNDEYARHLLFMLPGKEWKGLRKEVTPVFSLEKLKGKVSLIGEIANNLVEYIDKVIVNDRIDCVEVSTRYGIDSIASCFFGLSGDCLKQENSELYSMCTKFFDHTSTLRAVQMVSHFTIPSVAKLMHMKFLHPKASEFVDKIVTDAIDKRIKEQSVREDVIDVLVNIQQREQGDAFDHKKLPVVAIQFVIGGYQASAGAVTFLLYELSKNQFIQTRLREEIISVHEKYQEFSSESIKDMQYLDMVVKETLRKYPLLPFMDRRCVKSYKVPDENLIIEKGVGVFVSIYGLHHDPNNFPDPENFDPERFSIENKASIPPGAFMPFGYGMRNCMGTTFTYLSVKMAVIKIITTYQIDKSSETPDTLQLADNWLFIAPKSPNLFLNFKKLISRPT</sequence>
<dbReference type="InterPro" id="IPR001128">
    <property type="entry name" value="Cyt_P450"/>
</dbReference>
<dbReference type="GO" id="GO:0016705">
    <property type="term" value="F:oxidoreductase activity, acting on paired donors, with incorporation or reduction of molecular oxygen"/>
    <property type="evidence" value="ECO:0007669"/>
    <property type="project" value="InterPro"/>
</dbReference>
<evidence type="ECO:0000256" key="6">
    <source>
        <dbReference type="ARBA" id="ARBA00022723"/>
    </source>
</evidence>
<keyword evidence="8" id="KW-0492">Microsome</keyword>